<evidence type="ECO:0000259" key="1">
    <source>
        <dbReference type="Pfam" id="PF01869"/>
    </source>
</evidence>
<dbReference type="RefSeq" id="WP_045955131.1">
    <property type="nucleotide sequence ID" value="NZ_JXXV01000014.1"/>
</dbReference>
<comment type="caution">
    <text evidence="2">The sequence shown here is derived from an EMBL/GenBank/DDBJ whole genome shotgun (WGS) entry which is preliminary data.</text>
</comment>
<protein>
    <submittedName>
        <fullName evidence="2">N-acetylglucosamine kinase</fullName>
    </submittedName>
</protein>
<dbReference type="CDD" id="cd24082">
    <property type="entry name" value="ASKHA_NBD_GspK-like"/>
    <property type="match status" value="1"/>
</dbReference>
<keyword evidence="3" id="KW-1185">Reference proteome</keyword>
<sequence length="293" mass="31151">MSKLYVGVDGGGTSCRVRIRNEQGDLIGEAKSGSANILLGVDVAMASITQAICSAAEQGGLSCDDFSCMHLGLALAGAEQKSAWQRFMALPHPFASIVLNTDAYGACLGAHNGDEGAIMIAGTGSCGLYLSHGQQYVVGGREFPISDQGGGAVMGLRLIQKVLLTVDGIGEQTPLAAEVLAHFNHDVDQIVEWSKSALPRDYGQFSPAIFHHAEQGDQLAIEMLKQTAADVEMFLVALHNKGARRICLMGSIAQRIKAWLSPPVQSWIVEPQFDAIEGAIMFAGQPQHNLYQG</sequence>
<evidence type="ECO:0000313" key="3">
    <source>
        <dbReference type="Proteomes" id="UP000033673"/>
    </source>
</evidence>
<dbReference type="InterPro" id="IPR043129">
    <property type="entry name" value="ATPase_NBD"/>
</dbReference>
<keyword evidence="2" id="KW-0808">Transferase</keyword>
<keyword evidence="2" id="KW-0418">Kinase</keyword>
<name>A0A0F4NNI7_9VIBR</name>
<dbReference type="InterPro" id="IPR052519">
    <property type="entry name" value="Euk-type_GlcNAc_Kinase"/>
</dbReference>
<dbReference type="PANTHER" id="PTHR43190:SF3">
    <property type="entry name" value="N-ACETYL-D-GLUCOSAMINE KINASE"/>
    <property type="match status" value="1"/>
</dbReference>
<dbReference type="SUPFAM" id="SSF53067">
    <property type="entry name" value="Actin-like ATPase domain"/>
    <property type="match status" value="2"/>
</dbReference>
<dbReference type="GO" id="GO:0016301">
    <property type="term" value="F:kinase activity"/>
    <property type="evidence" value="ECO:0007669"/>
    <property type="project" value="UniProtKB-KW"/>
</dbReference>
<dbReference type="EMBL" id="JXXV01000014">
    <property type="protein sequence ID" value="KJY83656.1"/>
    <property type="molecule type" value="Genomic_DNA"/>
</dbReference>
<dbReference type="AlphaFoldDB" id="A0A0F4NNI7"/>
<dbReference type="Pfam" id="PF01869">
    <property type="entry name" value="BcrAD_BadFG"/>
    <property type="match status" value="1"/>
</dbReference>
<dbReference type="InterPro" id="IPR002731">
    <property type="entry name" value="ATPase_BadF"/>
</dbReference>
<dbReference type="OrthoDB" id="9816014at2"/>
<proteinExistence type="predicted"/>
<dbReference type="Gene3D" id="3.30.420.40">
    <property type="match status" value="2"/>
</dbReference>
<feature type="domain" description="ATPase BadF/BadG/BcrA/BcrD type" evidence="1">
    <location>
        <begin position="6"/>
        <end position="283"/>
    </location>
</feature>
<dbReference type="PATRIC" id="fig|579748.3.peg.1585"/>
<dbReference type="STRING" id="579748.TW81_07710"/>
<organism evidence="2 3">
    <name type="scientific">Vibrio galatheae</name>
    <dbReference type="NCBI Taxonomy" id="579748"/>
    <lineage>
        <taxon>Bacteria</taxon>
        <taxon>Pseudomonadati</taxon>
        <taxon>Pseudomonadota</taxon>
        <taxon>Gammaproteobacteria</taxon>
        <taxon>Vibrionales</taxon>
        <taxon>Vibrionaceae</taxon>
        <taxon>Vibrio</taxon>
    </lineage>
</organism>
<dbReference type="PANTHER" id="PTHR43190">
    <property type="entry name" value="N-ACETYL-D-GLUCOSAMINE KINASE"/>
    <property type="match status" value="1"/>
</dbReference>
<reference evidence="2 3" key="1">
    <citation type="journal article" date="2015" name="BMC Genomics">
        <title>Genome mining reveals unlocked bioactive potential of marine Gram-negative bacteria.</title>
        <authorList>
            <person name="Machado H."/>
            <person name="Sonnenschein E.C."/>
            <person name="Melchiorsen J."/>
            <person name="Gram L."/>
        </authorList>
    </citation>
    <scope>NUCLEOTIDE SEQUENCE [LARGE SCALE GENOMIC DNA]</scope>
    <source>
        <strain evidence="2 3">S2757</strain>
    </source>
</reference>
<dbReference type="Proteomes" id="UP000033673">
    <property type="component" value="Unassembled WGS sequence"/>
</dbReference>
<evidence type="ECO:0000313" key="2">
    <source>
        <dbReference type="EMBL" id="KJY83656.1"/>
    </source>
</evidence>
<gene>
    <name evidence="2" type="ORF">TW81_07710</name>
</gene>
<accession>A0A0F4NNI7</accession>